<evidence type="ECO:0000313" key="1">
    <source>
        <dbReference type="EMBL" id="GGB00089.1"/>
    </source>
</evidence>
<accession>A0A916SK05</accession>
<organism evidence="1 2">
    <name type="scientific">Brucella endophytica</name>
    <dbReference type="NCBI Taxonomy" id="1963359"/>
    <lineage>
        <taxon>Bacteria</taxon>
        <taxon>Pseudomonadati</taxon>
        <taxon>Pseudomonadota</taxon>
        <taxon>Alphaproteobacteria</taxon>
        <taxon>Hyphomicrobiales</taxon>
        <taxon>Brucellaceae</taxon>
        <taxon>Brucella/Ochrobactrum group</taxon>
        <taxon>Brucella</taxon>
    </lineage>
</organism>
<name>A0A916SK05_9HYPH</name>
<comment type="caution">
    <text evidence="1">The sequence shown here is derived from an EMBL/GenBank/DDBJ whole genome shotgun (WGS) entry which is preliminary data.</text>
</comment>
<sequence>MSSMYTAEFGPNVEQILCQGSRVIRGKVPSQVRAELRAAVKANVLGRLPKDGLKPEVFFNPNNKMSAVERQKREAEYSISCIAKVMARPEDYSLARQALEDKHFG</sequence>
<proteinExistence type="predicted"/>
<keyword evidence="2" id="KW-1185">Reference proteome</keyword>
<dbReference type="Proteomes" id="UP000646478">
    <property type="component" value="Unassembled WGS sequence"/>
</dbReference>
<dbReference type="RefSeq" id="WP_188825050.1">
    <property type="nucleotide sequence ID" value="NZ_BMHH01000013.1"/>
</dbReference>
<evidence type="ECO:0000313" key="2">
    <source>
        <dbReference type="Proteomes" id="UP000646478"/>
    </source>
</evidence>
<reference evidence="1" key="1">
    <citation type="journal article" date="2014" name="Int. J. Syst. Evol. Microbiol.">
        <title>Complete genome sequence of Corynebacterium casei LMG S-19264T (=DSM 44701T), isolated from a smear-ripened cheese.</title>
        <authorList>
            <consortium name="US DOE Joint Genome Institute (JGI-PGF)"/>
            <person name="Walter F."/>
            <person name="Albersmeier A."/>
            <person name="Kalinowski J."/>
            <person name="Ruckert C."/>
        </authorList>
    </citation>
    <scope>NUCLEOTIDE SEQUENCE</scope>
    <source>
        <strain evidence="1">CGMCC 1.15082</strain>
    </source>
</reference>
<protein>
    <submittedName>
        <fullName evidence="1">Uncharacterized protein</fullName>
    </submittedName>
</protein>
<dbReference type="EMBL" id="BMHH01000013">
    <property type="protein sequence ID" value="GGB00089.1"/>
    <property type="molecule type" value="Genomic_DNA"/>
</dbReference>
<gene>
    <name evidence="1" type="ORF">GCM10011491_30440</name>
</gene>
<reference evidence="1" key="2">
    <citation type="submission" date="2020-09" db="EMBL/GenBank/DDBJ databases">
        <authorList>
            <person name="Sun Q."/>
            <person name="Zhou Y."/>
        </authorList>
    </citation>
    <scope>NUCLEOTIDE SEQUENCE</scope>
    <source>
        <strain evidence="1">CGMCC 1.15082</strain>
    </source>
</reference>
<dbReference type="AlphaFoldDB" id="A0A916SK05"/>